<name>A0ABT3J1G2_9RHOB</name>
<dbReference type="RefSeq" id="WP_264771594.1">
    <property type="nucleotide sequence ID" value="NZ_JAPDOG010000005.1"/>
</dbReference>
<dbReference type="EMBL" id="JAPDOG010000005">
    <property type="protein sequence ID" value="MCW3781535.1"/>
    <property type="molecule type" value="Genomic_DNA"/>
</dbReference>
<organism evidence="2 3">
    <name type="scientific">Defluviimonas salinarum</name>
    <dbReference type="NCBI Taxonomy" id="2992147"/>
    <lineage>
        <taxon>Bacteria</taxon>
        <taxon>Pseudomonadati</taxon>
        <taxon>Pseudomonadota</taxon>
        <taxon>Alphaproteobacteria</taxon>
        <taxon>Rhodobacterales</taxon>
        <taxon>Paracoccaceae</taxon>
        <taxon>Albidovulum</taxon>
    </lineage>
</organism>
<reference evidence="2 3" key="1">
    <citation type="submission" date="2022-10" db="EMBL/GenBank/DDBJ databases">
        <title>Defluviimonas sp. CAU 1641 isolated from mud.</title>
        <authorList>
            <person name="Kim W."/>
        </authorList>
    </citation>
    <scope>NUCLEOTIDE SEQUENCE [LARGE SCALE GENOMIC DNA]</scope>
    <source>
        <strain evidence="2 3">CAU 1641</strain>
    </source>
</reference>
<proteinExistence type="predicted"/>
<dbReference type="Proteomes" id="UP001207582">
    <property type="component" value="Unassembled WGS sequence"/>
</dbReference>
<evidence type="ECO:0000256" key="1">
    <source>
        <dbReference type="SAM" id="MobiDB-lite"/>
    </source>
</evidence>
<protein>
    <submittedName>
        <fullName evidence="2">Uncharacterized protein</fullName>
    </submittedName>
</protein>
<accession>A0ABT3J1G2</accession>
<evidence type="ECO:0000313" key="2">
    <source>
        <dbReference type="EMBL" id="MCW3781535.1"/>
    </source>
</evidence>
<sequence>MTTAYEETQLYLAVMKQAVVDLFAGTPSSSNPKEGDLIRREALAFLTDASGPWANMRAEICLVIDRDPNEVRETITAILDGGDMPYLGDVRANGIDKARALWTDQKAFEAAAHAERLRRRAERPKAPAADEPAPEQPRLHRIVTKKVAPSPAPAAPPPPPPVTKSGRIRETKRAAKPWLCPPRDPADDWLYGIASA</sequence>
<feature type="compositionally biased region" description="Pro residues" evidence="1">
    <location>
        <begin position="150"/>
        <end position="162"/>
    </location>
</feature>
<feature type="region of interest" description="Disordered" evidence="1">
    <location>
        <begin position="113"/>
        <end position="181"/>
    </location>
</feature>
<evidence type="ECO:0000313" key="3">
    <source>
        <dbReference type="Proteomes" id="UP001207582"/>
    </source>
</evidence>
<gene>
    <name evidence="2" type="ORF">OM960_08005</name>
</gene>
<comment type="caution">
    <text evidence="2">The sequence shown here is derived from an EMBL/GenBank/DDBJ whole genome shotgun (WGS) entry which is preliminary data.</text>
</comment>
<keyword evidence="3" id="KW-1185">Reference proteome</keyword>